<evidence type="ECO:0000313" key="3">
    <source>
        <dbReference type="Proteomes" id="UP001652661"/>
    </source>
</evidence>
<accession>A0ABM4GGC3</accession>
<gene>
    <name evidence="4" type="primary">LOC138928513</name>
</gene>
<dbReference type="GeneID" id="138928513"/>
<feature type="compositionally biased region" description="Polar residues" evidence="1">
    <location>
        <begin position="273"/>
        <end position="286"/>
    </location>
</feature>
<dbReference type="InterPro" id="IPR022048">
    <property type="entry name" value="Envelope_fusion-like"/>
</dbReference>
<evidence type="ECO:0000256" key="2">
    <source>
        <dbReference type="SAM" id="Phobius"/>
    </source>
</evidence>
<dbReference type="Pfam" id="PF12259">
    <property type="entry name" value="Baculo_F"/>
    <property type="match status" value="1"/>
</dbReference>
<keyword evidence="3" id="KW-1185">Reference proteome</keyword>
<keyword evidence="2" id="KW-0812">Transmembrane</keyword>
<reference evidence="3" key="1">
    <citation type="submission" date="2025-05" db="UniProtKB">
        <authorList>
            <consortium name="RefSeq"/>
        </authorList>
    </citation>
    <scope>NUCLEOTIDE SEQUENCE [LARGE SCALE GENOMIC DNA]</scope>
    <source>
        <strain evidence="3">14028-0561.14</strain>
    </source>
</reference>
<feature type="region of interest" description="Disordered" evidence="1">
    <location>
        <begin position="273"/>
        <end position="303"/>
    </location>
</feature>
<sequence length="303" mass="34056">MHAEGTTTTDHVIFKISLPLVSTAQQEVFSVFPIPAWKAGSWHEFKLKTRIITVNAHRDQFMGLTTDEFDQCLQLPKDEHICVNHQATFSVDNRCEFQLFNNKTETECETAKSKFDLIWSATHQRNRWMFATHSPIELQAVCKGVPSTVQMEGTGLLSLTAGCTARNSKISVSTFSTSRSETKAAYVRFGNITKIDIEETPKPVGESTTKITDAELGELDALQQQLAKLKDAKYENQVSVVHHHQVAAYVALSISILLIVTLSLRYRRINWRTPQCSPNPRTTSEQPVPEPTPRSFSFDITEG</sequence>
<reference evidence="4" key="2">
    <citation type="submission" date="2025-08" db="UniProtKB">
        <authorList>
            <consortium name="RefSeq"/>
        </authorList>
    </citation>
    <scope>IDENTIFICATION</scope>
    <source>
        <strain evidence="4">14028-0561.14</strain>
        <tissue evidence="4">Whole fly</tissue>
    </source>
</reference>
<protein>
    <submittedName>
        <fullName evidence="4">Uncharacterized protein</fullName>
    </submittedName>
</protein>
<evidence type="ECO:0000313" key="4">
    <source>
        <dbReference type="RefSeq" id="XP_070141769.1"/>
    </source>
</evidence>
<keyword evidence="2" id="KW-1133">Transmembrane helix</keyword>
<keyword evidence="2" id="KW-0472">Membrane</keyword>
<name>A0ABM4GGC3_DROKI</name>
<evidence type="ECO:0000256" key="1">
    <source>
        <dbReference type="SAM" id="MobiDB-lite"/>
    </source>
</evidence>
<dbReference type="RefSeq" id="XP_070141769.1">
    <property type="nucleotide sequence ID" value="XM_070285668.1"/>
</dbReference>
<proteinExistence type="predicted"/>
<dbReference type="Proteomes" id="UP001652661">
    <property type="component" value="Chromosome 2L"/>
</dbReference>
<organism evidence="3 4">
    <name type="scientific">Drosophila kikkawai</name>
    <name type="common">Fruit fly</name>
    <dbReference type="NCBI Taxonomy" id="30033"/>
    <lineage>
        <taxon>Eukaryota</taxon>
        <taxon>Metazoa</taxon>
        <taxon>Ecdysozoa</taxon>
        <taxon>Arthropoda</taxon>
        <taxon>Hexapoda</taxon>
        <taxon>Insecta</taxon>
        <taxon>Pterygota</taxon>
        <taxon>Neoptera</taxon>
        <taxon>Endopterygota</taxon>
        <taxon>Diptera</taxon>
        <taxon>Brachycera</taxon>
        <taxon>Muscomorpha</taxon>
        <taxon>Ephydroidea</taxon>
        <taxon>Drosophilidae</taxon>
        <taxon>Drosophila</taxon>
        <taxon>Sophophora</taxon>
    </lineage>
</organism>
<feature type="transmembrane region" description="Helical" evidence="2">
    <location>
        <begin position="246"/>
        <end position="264"/>
    </location>
</feature>